<dbReference type="AlphaFoldDB" id="A0A2V4UKI2"/>
<organism evidence="2 3">
    <name type="scientific">Psychrobacter fozii</name>
    <dbReference type="NCBI Taxonomy" id="198480"/>
    <lineage>
        <taxon>Bacteria</taxon>
        <taxon>Pseudomonadati</taxon>
        <taxon>Pseudomonadota</taxon>
        <taxon>Gammaproteobacteria</taxon>
        <taxon>Moraxellales</taxon>
        <taxon>Moraxellaceae</taxon>
        <taxon>Psychrobacter</taxon>
    </lineage>
</organism>
<feature type="transmembrane region" description="Helical" evidence="1">
    <location>
        <begin position="51"/>
        <end position="73"/>
    </location>
</feature>
<name>A0A2V4UKI2_9GAMM</name>
<protein>
    <submittedName>
        <fullName evidence="2">Uncharacterized protein</fullName>
    </submittedName>
</protein>
<accession>A0A2V4UKI2</accession>
<keyword evidence="1" id="KW-0472">Membrane</keyword>
<reference evidence="2 3" key="1">
    <citation type="submission" date="2018-06" db="EMBL/GenBank/DDBJ databases">
        <title>Genomic Encyclopedia of Type Strains, Phase III (KMG-III): the genomes of soil and plant-associated and newly described type strains.</title>
        <authorList>
            <person name="Whitman W."/>
        </authorList>
    </citation>
    <scope>NUCLEOTIDE SEQUENCE [LARGE SCALE GENOMIC DNA]</scope>
    <source>
        <strain evidence="2 3">CECT 5889</strain>
    </source>
</reference>
<comment type="caution">
    <text evidence="2">The sequence shown here is derived from an EMBL/GenBank/DDBJ whole genome shotgun (WGS) entry which is preliminary data.</text>
</comment>
<sequence length="77" mass="8911">MLGYCSNSPLRCDNAYSIKILNRMDSCCPECCLFLLPAQDVSQQLNADEQFLRFSIMVIICTLFTVVYIYYFYSTLP</sequence>
<evidence type="ECO:0000313" key="3">
    <source>
        <dbReference type="Proteomes" id="UP000247746"/>
    </source>
</evidence>
<keyword evidence="1" id="KW-0812">Transmembrane</keyword>
<proteinExistence type="predicted"/>
<dbReference type="Proteomes" id="UP000247746">
    <property type="component" value="Unassembled WGS sequence"/>
</dbReference>
<keyword evidence="3" id="KW-1185">Reference proteome</keyword>
<keyword evidence="1" id="KW-1133">Transmembrane helix</keyword>
<gene>
    <name evidence="2" type="ORF">DFP82_104211</name>
</gene>
<evidence type="ECO:0000256" key="1">
    <source>
        <dbReference type="SAM" id="Phobius"/>
    </source>
</evidence>
<dbReference type="EMBL" id="QJSU01000004">
    <property type="protein sequence ID" value="PYE39399.1"/>
    <property type="molecule type" value="Genomic_DNA"/>
</dbReference>
<evidence type="ECO:0000313" key="2">
    <source>
        <dbReference type="EMBL" id="PYE39399.1"/>
    </source>
</evidence>